<proteinExistence type="predicted"/>
<keyword evidence="2" id="KW-1185">Reference proteome</keyword>
<organism evidence="1 2">
    <name type="scientific">Prunus yedoensis var. nudiflora</name>
    <dbReference type="NCBI Taxonomy" id="2094558"/>
    <lineage>
        <taxon>Eukaryota</taxon>
        <taxon>Viridiplantae</taxon>
        <taxon>Streptophyta</taxon>
        <taxon>Embryophyta</taxon>
        <taxon>Tracheophyta</taxon>
        <taxon>Spermatophyta</taxon>
        <taxon>Magnoliopsida</taxon>
        <taxon>eudicotyledons</taxon>
        <taxon>Gunneridae</taxon>
        <taxon>Pentapetalae</taxon>
        <taxon>rosids</taxon>
        <taxon>fabids</taxon>
        <taxon>Rosales</taxon>
        <taxon>Rosaceae</taxon>
        <taxon>Amygdaloideae</taxon>
        <taxon>Amygdaleae</taxon>
        <taxon>Prunus</taxon>
    </lineage>
</organism>
<dbReference type="AlphaFoldDB" id="A0A314U925"/>
<name>A0A314U925_PRUYE</name>
<reference evidence="1 2" key="1">
    <citation type="submission" date="2018-02" db="EMBL/GenBank/DDBJ databases">
        <title>Draft genome of wild Prunus yedoensis var. nudiflora.</title>
        <authorList>
            <person name="Baek S."/>
            <person name="Kim J.-H."/>
            <person name="Choi K."/>
            <person name="Kim G.-B."/>
            <person name="Cho A."/>
            <person name="Jang H."/>
            <person name="Shin C.-H."/>
            <person name="Yu H.-J."/>
            <person name="Mun J.-H."/>
        </authorList>
    </citation>
    <scope>NUCLEOTIDE SEQUENCE [LARGE SCALE GENOMIC DNA]</scope>
    <source>
        <strain evidence="2">cv. Jeju island</strain>
        <tissue evidence="1">Leaf</tissue>
    </source>
</reference>
<evidence type="ECO:0000313" key="2">
    <source>
        <dbReference type="Proteomes" id="UP000250321"/>
    </source>
</evidence>
<evidence type="ECO:0000313" key="1">
    <source>
        <dbReference type="EMBL" id="PQM32934.1"/>
    </source>
</evidence>
<comment type="caution">
    <text evidence="1">The sequence shown here is derived from an EMBL/GenBank/DDBJ whole genome shotgun (WGS) entry which is preliminary data.</text>
</comment>
<accession>A0A314U925</accession>
<dbReference type="Proteomes" id="UP000250321">
    <property type="component" value="Unassembled WGS sequence"/>
</dbReference>
<gene>
    <name evidence="1" type="ORF">Pyn_36247</name>
</gene>
<sequence>MTRLFYVGGFHGIQVLDSGPDPARLVSPNSLFFLSALVLDRRMRRAGRKRETEEEALLLSLCVRHGSWSWERARNVWSGQRKTRGKVRFM</sequence>
<dbReference type="EMBL" id="PJQY01003987">
    <property type="protein sequence ID" value="PQM32934.1"/>
    <property type="molecule type" value="Genomic_DNA"/>
</dbReference>
<protein>
    <submittedName>
        <fullName evidence="1">Uncharacterized protein</fullName>
    </submittedName>
</protein>